<dbReference type="InterPro" id="IPR035892">
    <property type="entry name" value="C2_domain_sf"/>
</dbReference>
<dbReference type="SUPFAM" id="SSF49562">
    <property type="entry name" value="C2 domain (Calcium/lipid-binding domain, CaLB)"/>
    <property type="match status" value="1"/>
</dbReference>
<sequence>MLLRLKIIEAKNIPSLDVIGESDPYCMVQMSNSQQVYRTKVINNTSRPTWNEEFRLPVSRTASDVLFIVVKDKDTISADDPIGKCEFSMNSLQLNQEKDQWVTLQSMCKHSNAGSLHVSLLLTKV</sequence>
<keyword evidence="1" id="KW-0479">Metal-binding</keyword>
<evidence type="ECO:0000256" key="1">
    <source>
        <dbReference type="ARBA" id="ARBA00022723"/>
    </source>
</evidence>
<evidence type="ECO:0000313" key="4">
    <source>
        <dbReference type="EMBL" id="KAK8842718.1"/>
    </source>
</evidence>
<name>A0ABR2HA61_9EUKA</name>
<proteinExistence type="predicted"/>
<evidence type="ECO:0000256" key="2">
    <source>
        <dbReference type="ARBA" id="ARBA00022837"/>
    </source>
</evidence>
<gene>
    <name evidence="4" type="ORF">M9Y10_025579</name>
</gene>
<dbReference type="Pfam" id="PF00168">
    <property type="entry name" value="C2"/>
    <property type="match status" value="1"/>
</dbReference>
<dbReference type="PANTHER" id="PTHR45911">
    <property type="entry name" value="C2 DOMAIN-CONTAINING PROTEIN"/>
    <property type="match status" value="1"/>
</dbReference>
<keyword evidence="5" id="KW-1185">Reference proteome</keyword>
<protein>
    <submittedName>
        <fullName evidence="4">Protein Aster-C</fullName>
    </submittedName>
</protein>
<comment type="caution">
    <text evidence="4">The sequence shown here is derived from an EMBL/GenBank/DDBJ whole genome shotgun (WGS) entry which is preliminary data.</text>
</comment>
<dbReference type="PANTHER" id="PTHR45911:SF4">
    <property type="entry name" value="MULTIPLE C2 AND TRANSMEMBRANE DOMAIN-CONTAINING PROTEIN"/>
    <property type="match status" value="1"/>
</dbReference>
<dbReference type="Gene3D" id="2.60.40.150">
    <property type="entry name" value="C2 domain"/>
    <property type="match status" value="1"/>
</dbReference>
<keyword evidence="2" id="KW-0106">Calcium</keyword>
<accession>A0ABR2HA61</accession>
<dbReference type="Proteomes" id="UP001470230">
    <property type="component" value="Unassembled WGS sequence"/>
</dbReference>
<dbReference type="EMBL" id="JAPFFF010000037">
    <property type="protein sequence ID" value="KAK8842718.1"/>
    <property type="molecule type" value="Genomic_DNA"/>
</dbReference>
<organism evidence="4 5">
    <name type="scientific">Tritrichomonas musculus</name>
    <dbReference type="NCBI Taxonomy" id="1915356"/>
    <lineage>
        <taxon>Eukaryota</taxon>
        <taxon>Metamonada</taxon>
        <taxon>Parabasalia</taxon>
        <taxon>Tritrichomonadida</taxon>
        <taxon>Tritrichomonadidae</taxon>
        <taxon>Tritrichomonas</taxon>
    </lineage>
</organism>
<dbReference type="CDD" id="cd00030">
    <property type="entry name" value="C2"/>
    <property type="match status" value="1"/>
</dbReference>
<evidence type="ECO:0000313" key="5">
    <source>
        <dbReference type="Proteomes" id="UP001470230"/>
    </source>
</evidence>
<dbReference type="InterPro" id="IPR000008">
    <property type="entry name" value="C2_dom"/>
</dbReference>
<dbReference type="PROSITE" id="PS50004">
    <property type="entry name" value="C2"/>
    <property type="match status" value="1"/>
</dbReference>
<evidence type="ECO:0000259" key="3">
    <source>
        <dbReference type="PROSITE" id="PS50004"/>
    </source>
</evidence>
<reference evidence="4 5" key="1">
    <citation type="submission" date="2024-04" db="EMBL/GenBank/DDBJ databases">
        <title>Tritrichomonas musculus Genome.</title>
        <authorList>
            <person name="Alves-Ferreira E."/>
            <person name="Grigg M."/>
            <person name="Lorenzi H."/>
            <person name="Galac M."/>
        </authorList>
    </citation>
    <scope>NUCLEOTIDE SEQUENCE [LARGE SCALE GENOMIC DNA]</scope>
    <source>
        <strain evidence="4 5">EAF2021</strain>
    </source>
</reference>
<dbReference type="SMART" id="SM00239">
    <property type="entry name" value="C2"/>
    <property type="match status" value="1"/>
</dbReference>
<feature type="domain" description="C2" evidence="3">
    <location>
        <begin position="1"/>
        <end position="102"/>
    </location>
</feature>